<dbReference type="Proteomes" id="UP001367676">
    <property type="component" value="Unassembled WGS sequence"/>
</dbReference>
<feature type="region of interest" description="Disordered" evidence="1">
    <location>
        <begin position="179"/>
        <end position="300"/>
    </location>
</feature>
<proteinExistence type="predicted"/>
<feature type="compositionally biased region" description="Pro residues" evidence="1">
    <location>
        <begin position="1020"/>
        <end position="1032"/>
    </location>
</feature>
<feature type="compositionally biased region" description="Low complexity" evidence="1">
    <location>
        <begin position="719"/>
        <end position="734"/>
    </location>
</feature>
<evidence type="ECO:0000256" key="1">
    <source>
        <dbReference type="SAM" id="MobiDB-lite"/>
    </source>
</evidence>
<sequence length="1283" mass="141815">MRSAVGPLLSRLVASRRAKRKAEEQLAGLRLCTVQSTNLGYVVHTYEYFRPYDSKHLLEETWDVEPEVARSQLGTRTNAAASPRKTHPSSGVRIEAVKVASALGRPNKRRGRRQCCRVRISNFEKRIGAARRGAARRGAKDELRATRPLLGRVAQCRARPGPATRRVLAVAVASRRVVPRPPANGERRPFSGRRATPTPSRRSFADGRRAAGPVFARPEACAPTRTRTSGDGDGDVRTWRRGRGYARRVTGGAPRVGGVRRAPTESRRAEADSRPAREAGRRRSRRSGVGVKAAEGGGRWKEEGARCPISLSKKGFSRKAYRAQTAAASHNPSSAQRSSQQPAASSQQLAVRVHGDQAEAEAEAGRIESAIARLSVYRGIRPRVADRRGNSKAERRASRPFRSVPFRSVPRFHSAEAPSPHLSRPINRNSRRRREFAVRYQRASIPPAVNLVLAFLAARRAAVAAARPLIGWTFFASGQRPATLAHAPNRHMRLLSAHSNRTSRASEPGEYLLGMRQKAAGLQRESLVGTRRPPILRLPATGHRPHIRKCLFLRSFASSLRAFRKSKSTRTRRPLVPTPYLSAAIVHPKSSVERLNAIECSSVLAKKSAALTRRSRVMRSYVTTYSSYPSYCSREKPSMRATAGRGGQATARLSRGFVDRRSLRNCRKRRPPSSTRNFASQIRGPSLTRPPAPFPLPAPPAGFHFPRALRCPCTQFTHSSSSSSSSSSSFDSSDNASTIDPRRKLHEAEEEEEEEEEEEQQQQRQQRSVCPPGHRSSTTELRINEVFEKRRRVADVRAVEEIAMRLLVARVERVARPFLRILAFGAHRLASGRIAPRQAMREQPTAAVAATAAATATATAAANDLGAMRRRRWRTLTDSSSGLSLHDLVNSNAVAAAAHAAAISSSSSHSVVVAASASEHSLASPLHHATGSLHLEANISTLGTSSILGNHHNHHHHHHHHHMHDHPHHHAVPCTPALHHHEPLEKLKREPDTRTRVIFHKDTPLYRIASHRIASFTNRPRPPPPPPPPPRQPDNQPFYTFTHAFRRFLASSSVPLHSAIPLRAPRTTFTYRRASLPHAVTLRRAAPRLTTRSFYHFTLLRCGHRPVTANSNLRGSLFRIRRRNAKRGRRGAARRNVKGRRRQMGGKQDGAAAAAAAAFVVGTKIGKKSRLRTINLNLDRPLPLRRAASTISAVSVSPCLRSQIASSSRPAGRDVASTKSHRVTSRRYVRLLRPFAVPYNPNPDAVSTRRNSRRGESTAIISRAQCATAPANLFRDYRSGSNI</sequence>
<feature type="region of interest" description="Disordered" evidence="1">
    <location>
        <begin position="716"/>
        <end position="782"/>
    </location>
</feature>
<feature type="compositionally biased region" description="Acidic residues" evidence="1">
    <location>
        <begin position="748"/>
        <end position="760"/>
    </location>
</feature>
<protein>
    <submittedName>
        <fullName evidence="2">Uncharacterized protein</fullName>
    </submittedName>
</protein>
<gene>
    <name evidence="2" type="ORF">V9T40_008281</name>
</gene>
<feature type="region of interest" description="Disordered" evidence="1">
    <location>
        <begin position="1124"/>
        <end position="1149"/>
    </location>
</feature>
<feature type="compositionally biased region" description="Pro residues" evidence="1">
    <location>
        <begin position="688"/>
        <end position="700"/>
    </location>
</feature>
<evidence type="ECO:0000313" key="3">
    <source>
        <dbReference type="Proteomes" id="UP001367676"/>
    </source>
</evidence>
<organism evidence="2 3">
    <name type="scientific">Parthenolecanium corni</name>
    <dbReference type="NCBI Taxonomy" id="536013"/>
    <lineage>
        <taxon>Eukaryota</taxon>
        <taxon>Metazoa</taxon>
        <taxon>Ecdysozoa</taxon>
        <taxon>Arthropoda</taxon>
        <taxon>Hexapoda</taxon>
        <taxon>Insecta</taxon>
        <taxon>Pterygota</taxon>
        <taxon>Neoptera</taxon>
        <taxon>Paraneoptera</taxon>
        <taxon>Hemiptera</taxon>
        <taxon>Sternorrhyncha</taxon>
        <taxon>Coccoidea</taxon>
        <taxon>Coccidae</taxon>
        <taxon>Parthenolecanium</taxon>
    </lineage>
</organism>
<feature type="region of interest" description="Disordered" evidence="1">
    <location>
        <begin position="1203"/>
        <end position="1223"/>
    </location>
</feature>
<name>A0AAN9TKL2_9HEMI</name>
<accession>A0AAN9TKL2</accession>
<reference evidence="2 3" key="1">
    <citation type="submission" date="2024-03" db="EMBL/GenBank/DDBJ databases">
        <title>Adaptation during the transition from Ophiocordyceps entomopathogen to insect associate is accompanied by gene loss and intensified selection.</title>
        <authorList>
            <person name="Ward C.M."/>
            <person name="Onetto C.A."/>
            <person name="Borneman A.R."/>
        </authorList>
    </citation>
    <scope>NUCLEOTIDE SEQUENCE [LARGE SCALE GENOMIC DNA]</scope>
    <source>
        <strain evidence="2">AWRI1</strain>
        <tissue evidence="2">Single Adult Female</tissue>
    </source>
</reference>
<feature type="region of interest" description="Disordered" evidence="1">
    <location>
        <begin position="949"/>
        <end position="969"/>
    </location>
</feature>
<feature type="region of interest" description="Disordered" evidence="1">
    <location>
        <begin position="639"/>
        <end position="700"/>
    </location>
</feature>
<dbReference type="EMBL" id="JBBCAQ010000010">
    <property type="protein sequence ID" value="KAK7600840.1"/>
    <property type="molecule type" value="Genomic_DNA"/>
</dbReference>
<keyword evidence="3" id="KW-1185">Reference proteome</keyword>
<feature type="compositionally biased region" description="Low complexity" evidence="1">
    <location>
        <begin position="247"/>
        <end position="261"/>
    </location>
</feature>
<evidence type="ECO:0000313" key="2">
    <source>
        <dbReference type="EMBL" id="KAK7600840.1"/>
    </source>
</evidence>
<feature type="compositionally biased region" description="Basic residues" evidence="1">
    <location>
        <begin position="951"/>
        <end position="969"/>
    </location>
</feature>
<feature type="compositionally biased region" description="Basic and acidic residues" evidence="1">
    <location>
        <begin position="262"/>
        <end position="281"/>
    </location>
</feature>
<feature type="compositionally biased region" description="Basic residues" evidence="1">
    <location>
        <begin position="1124"/>
        <end position="1144"/>
    </location>
</feature>
<feature type="region of interest" description="Disordered" evidence="1">
    <location>
        <begin position="1013"/>
        <end position="1037"/>
    </location>
</feature>
<comment type="caution">
    <text evidence="2">The sequence shown here is derived from an EMBL/GenBank/DDBJ whole genome shotgun (WGS) entry which is preliminary data.</text>
</comment>
<feature type="compositionally biased region" description="Low complexity" evidence="1">
    <location>
        <begin position="332"/>
        <end position="348"/>
    </location>
</feature>
<feature type="compositionally biased region" description="Basic and acidic residues" evidence="1">
    <location>
        <begin position="228"/>
        <end position="238"/>
    </location>
</feature>
<feature type="region of interest" description="Disordered" evidence="1">
    <location>
        <begin position="322"/>
        <end position="357"/>
    </location>
</feature>
<feature type="compositionally biased region" description="Low complexity" evidence="1">
    <location>
        <begin position="640"/>
        <end position="652"/>
    </location>
</feature>